<comment type="caution">
    <text evidence="1">The sequence shown here is derived from an EMBL/GenBank/DDBJ whole genome shotgun (WGS) entry which is preliminary data.</text>
</comment>
<keyword evidence="2" id="KW-1185">Reference proteome</keyword>
<reference evidence="1 2" key="1">
    <citation type="submission" date="2019-06" db="EMBL/GenBank/DDBJ databases">
        <title>Sequencing the genomes of 1000 actinobacteria strains.</title>
        <authorList>
            <person name="Klenk H.-P."/>
        </authorList>
    </citation>
    <scope>NUCLEOTIDE SEQUENCE [LARGE SCALE GENOMIC DNA]</scope>
    <source>
        <strain evidence="1 2">DSM 46699</strain>
    </source>
</reference>
<evidence type="ECO:0000313" key="1">
    <source>
        <dbReference type="EMBL" id="TWF93534.1"/>
    </source>
</evidence>
<protein>
    <recommendedName>
        <fullName evidence="3">Tetratricopeptide repeat protein</fullName>
    </recommendedName>
</protein>
<dbReference type="RefSeq" id="WP_246110526.1">
    <property type="nucleotide sequence ID" value="NZ_VIWX01000005.1"/>
</dbReference>
<evidence type="ECO:0008006" key="3">
    <source>
        <dbReference type="Google" id="ProtNLM"/>
    </source>
</evidence>
<accession>A0A561U2D7</accession>
<dbReference type="Proteomes" id="UP000316184">
    <property type="component" value="Unassembled WGS sequence"/>
</dbReference>
<proteinExistence type="predicted"/>
<evidence type="ECO:0000313" key="2">
    <source>
        <dbReference type="Proteomes" id="UP000316184"/>
    </source>
</evidence>
<gene>
    <name evidence="1" type="ORF">FHU35_15379</name>
</gene>
<name>A0A561U2D7_9PSEU</name>
<organism evidence="1 2">
    <name type="scientific">Saccharopolyspora dendranthemae</name>
    <dbReference type="NCBI Taxonomy" id="1181886"/>
    <lineage>
        <taxon>Bacteria</taxon>
        <taxon>Bacillati</taxon>
        <taxon>Actinomycetota</taxon>
        <taxon>Actinomycetes</taxon>
        <taxon>Pseudonocardiales</taxon>
        <taxon>Pseudonocardiaceae</taxon>
        <taxon>Saccharopolyspora</taxon>
    </lineage>
</organism>
<dbReference type="EMBL" id="VIWX01000005">
    <property type="protein sequence ID" value="TWF93534.1"/>
    <property type="molecule type" value="Genomic_DNA"/>
</dbReference>
<sequence>MTDRELLDIGAALTPSADEPVTSGDVQALRTIAAHAVALDGRRGGAGLLPSVTSAFRAASARLATGDHPAGLEADFTAAVAELGEVAGWLAFDSLQHGEARCLNLRALRLARLAGDARMEMFLLGNMALLAQETGRARESLRLVELVERFRLSPRVRVMASLRRSRALADLGDERALALLHQAQSQVDESVIRADPEWTWWVDRRELVLHEGSAWRAVGRLDKAVDRYAAALEGVPEAYRWSAWVGGSWLVGALVEARSWSEAETAANELAPLAREVSSGRATQRLREASATAKALRAPSSLEDLLTALASG</sequence>
<dbReference type="AlphaFoldDB" id="A0A561U2D7"/>